<dbReference type="InterPro" id="IPR015144">
    <property type="entry name" value="T3SS_TyeA"/>
</dbReference>
<dbReference type="SUPFAM" id="SSF140591">
    <property type="entry name" value="Type III secretion system domain"/>
    <property type="match status" value="2"/>
</dbReference>
<name>A0A5E4W699_9BURK</name>
<feature type="compositionally biased region" description="Polar residues" evidence="1">
    <location>
        <begin position="25"/>
        <end position="43"/>
    </location>
</feature>
<dbReference type="RefSeq" id="WP_150665040.1">
    <property type="nucleotide sequence ID" value="NZ_CABPSA010000005.1"/>
</dbReference>
<accession>A0A5E4W699</accession>
<sequence length="348" mass="39270">MNMSIGGATFLPPISSPVQVGGRPSIQSQLSNSAEELTFGRTQDTSRPRREVSKVLPHSNRFNKVQQVLALMRTASATDLRYGRLQRLARSVISSRGDISLITGRSDLSPEDRMLALQFAFEETATLGDDAVIVQARIIEAQQALDEDFGQQIRARLHAMEIAISMGESTHDIDSFQTAYLAVLAQGSCAAMLDEILKHFRKRLRRALKMLTLTLGRELDSNWTSCPAEYLHLIRQMLYETSSIANVLDECETLCSQWEERQGMRLNDPVEMTRDLVKIAAEPWVVPARFIKMADSFVASPWRLRFLGRVRTWMQNMPDKLFVDDASRTRVVEAIQEALDKEADIEPL</sequence>
<dbReference type="InterPro" id="IPR013351">
    <property type="entry name" value="T3SS_TyeA-rel"/>
</dbReference>
<organism evidence="3 4">
    <name type="scientific">Pandoraea commovens</name>
    <dbReference type="NCBI Taxonomy" id="2508289"/>
    <lineage>
        <taxon>Bacteria</taxon>
        <taxon>Pseudomonadati</taxon>
        <taxon>Pseudomonadota</taxon>
        <taxon>Betaproteobacteria</taxon>
        <taxon>Burkholderiales</taxon>
        <taxon>Burkholderiaceae</taxon>
        <taxon>Pandoraea</taxon>
    </lineage>
</organism>
<gene>
    <name evidence="3" type="ORF">PCO31010_03133</name>
</gene>
<feature type="compositionally biased region" description="Basic and acidic residues" evidence="1">
    <location>
        <begin position="44"/>
        <end position="53"/>
    </location>
</feature>
<dbReference type="InterPro" id="IPR038347">
    <property type="entry name" value="TyeA_sf"/>
</dbReference>
<proteinExistence type="predicted"/>
<protein>
    <recommendedName>
        <fullName evidence="2">Type III secretion system effector delivery regulator TyeA domain-containing protein</fullName>
    </recommendedName>
</protein>
<dbReference type="Proteomes" id="UP000343335">
    <property type="component" value="Unassembled WGS sequence"/>
</dbReference>
<evidence type="ECO:0000313" key="3">
    <source>
        <dbReference type="EMBL" id="VVE20477.1"/>
    </source>
</evidence>
<dbReference type="Pfam" id="PF09059">
    <property type="entry name" value="TyeA"/>
    <property type="match status" value="1"/>
</dbReference>
<feature type="domain" description="Type III secretion system effector delivery regulator TyeA" evidence="2">
    <location>
        <begin position="271"/>
        <end position="342"/>
    </location>
</feature>
<dbReference type="AlphaFoldDB" id="A0A5E4W699"/>
<dbReference type="OrthoDB" id="8648956at2"/>
<dbReference type="NCBIfam" id="TIGR02511">
    <property type="entry name" value="type_III_tyeA"/>
    <property type="match status" value="1"/>
</dbReference>
<evidence type="ECO:0000313" key="4">
    <source>
        <dbReference type="Proteomes" id="UP000343335"/>
    </source>
</evidence>
<evidence type="ECO:0000256" key="1">
    <source>
        <dbReference type="SAM" id="MobiDB-lite"/>
    </source>
</evidence>
<dbReference type="EMBL" id="CABPSA010000005">
    <property type="protein sequence ID" value="VVE20477.1"/>
    <property type="molecule type" value="Genomic_DNA"/>
</dbReference>
<evidence type="ECO:0000259" key="2">
    <source>
        <dbReference type="Pfam" id="PF09059"/>
    </source>
</evidence>
<reference evidence="3 4" key="1">
    <citation type="submission" date="2019-08" db="EMBL/GenBank/DDBJ databases">
        <authorList>
            <person name="Peeters C."/>
        </authorList>
    </citation>
    <scope>NUCLEOTIDE SEQUENCE [LARGE SCALE GENOMIC DNA]</scope>
    <source>
        <strain evidence="3 4">LMG 31010</strain>
    </source>
</reference>
<feature type="region of interest" description="Disordered" evidence="1">
    <location>
        <begin position="13"/>
        <end position="53"/>
    </location>
</feature>
<dbReference type="Gene3D" id="1.20.1280.80">
    <property type="match status" value="1"/>
</dbReference>